<dbReference type="GO" id="GO:0007131">
    <property type="term" value="P:reciprocal meiotic recombination"/>
    <property type="evidence" value="ECO:0007669"/>
    <property type="project" value="InterPro"/>
</dbReference>
<feature type="compositionally biased region" description="Pro residues" evidence="1">
    <location>
        <begin position="365"/>
        <end position="374"/>
    </location>
</feature>
<evidence type="ECO:0000313" key="2">
    <source>
        <dbReference type="EMBL" id="ODM17491.1"/>
    </source>
</evidence>
<accession>A0A1E3B9L3</accession>
<keyword evidence="3" id="KW-1185">Reference proteome</keyword>
<feature type="compositionally biased region" description="Low complexity" evidence="1">
    <location>
        <begin position="433"/>
        <end position="448"/>
    </location>
</feature>
<organism evidence="2 3">
    <name type="scientific">Aspergillus cristatus</name>
    <name type="common">Chinese Fuzhuan brick tea-fermentation fungus</name>
    <name type="synonym">Eurotium cristatum</name>
    <dbReference type="NCBI Taxonomy" id="573508"/>
    <lineage>
        <taxon>Eukaryota</taxon>
        <taxon>Fungi</taxon>
        <taxon>Dikarya</taxon>
        <taxon>Ascomycota</taxon>
        <taxon>Pezizomycotina</taxon>
        <taxon>Eurotiomycetes</taxon>
        <taxon>Eurotiomycetidae</taxon>
        <taxon>Eurotiales</taxon>
        <taxon>Aspergillaceae</taxon>
        <taxon>Aspergillus</taxon>
        <taxon>Aspergillus subgen. Aspergillus</taxon>
    </lineage>
</organism>
<dbReference type="InterPro" id="IPR004354">
    <property type="entry name" value="Meiotic_Rec114"/>
</dbReference>
<feature type="compositionally biased region" description="Polar residues" evidence="1">
    <location>
        <begin position="319"/>
        <end position="360"/>
    </location>
</feature>
<evidence type="ECO:0000256" key="1">
    <source>
        <dbReference type="SAM" id="MobiDB-lite"/>
    </source>
</evidence>
<dbReference type="AlphaFoldDB" id="A0A1E3B9L3"/>
<gene>
    <name evidence="2" type="ORF">SI65_07166</name>
</gene>
<dbReference type="EMBL" id="JXNT01000008">
    <property type="protein sequence ID" value="ODM17491.1"/>
    <property type="molecule type" value="Genomic_DNA"/>
</dbReference>
<proteinExistence type="predicted"/>
<feature type="compositionally biased region" description="Polar residues" evidence="1">
    <location>
        <begin position="377"/>
        <end position="418"/>
    </location>
</feature>
<dbReference type="Pfam" id="PF03525">
    <property type="entry name" value="Meiotic_rec114"/>
    <property type="match status" value="1"/>
</dbReference>
<dbReference type="OrthoDB" id="5360255at2759"/>
<feature type="compositionally biased region" description="Polar residues" evidence="1">
    <location>
        <begin position="196"/>
        <end position="242"/>
    </location>
</feature>
<reference evidence="2 3" key="1">
    <citation type="journal article" date="2016" name="BMC Genomics">
        <title>Comparative genomic and transcriptomic analyses of the Fuzhuan brick tea-fermentation fungus Aspergillus cristatus.</title>
        <authorList>
            <person name="Ge Y."/>
            <person name="Wang Y."/>
            <person name="Liu Y."/>
            <person name="Tan Y."/>
            <person name="Ren X."/>
            <person name="Zhang X."/>
            <person name="Hyde K.D."/>
            <person name="Liu Y."/>
            <person name="Liu Z."/>
        </authorList>
    </citation>
    <scope>NUCLEOTIDE SEQUENCE [LARGE SCALE GENOMIC DNA]</scope>
    <source>
        <strain evidence="2 3">GZAAS20.1005</strain>
    </source>
</reference>
<evidence type="ECO:0000313" key="3">
    <source>
        <dbReference type="Proteomes" id="UP000094569"/>
    </source>
</evidence>
<feature type="region of interest" description="Disordered" evidence="1">
    <location>
        <begin position="196"/>
        <end position="451"/>
    </location>
</feature>
<comment type="caution">
    <text evidence="2">The sequence shown here is derived from an EMBL/GenBank/DDBJ whole genome shotgun (WGS) entry which is preliminary data.</text>
</comment>
<dbReference type="Proteomes" id="UP000094569">
    <property type="component" value="Unassembled WGS sequence"/>
</dbReference>
<feature type="compositionally biased region" description="Low complexity" evidence="1">
    <location>
        <begin position="245"/>
        <end position="257"/>
    </location>
</feature>
<sequence length="503" mass="55069">MYHPSQQPPEPTQLACLPLAKFSHTTTSIGHNGPLNWTHIIGNGDIVGRIESHTVSGSTPARVLLKVFRDYELLEEVDLTYHSQEAAKSALSGQSGQVKPVFAVIVKLPCLAVKYPKDNICIRRFQIKFSSDRDYYSTLVILSNIKCPFSESNVGSLPPARRPSQWRSGSVASAPAPPQMFPSVPGAPGIPTLNNMFLPSQSSPTIDLNPSARSSTTGPFQRPASSSTTHTLTDLVPTNNGQALVPSSTVPSSRPSTAFHDAQTLDEVLPPRRALPFAKPAAKKPRTAGKQTSNASRPSESGPETTQTSIRDHYDSTPFKATNDTNNASRIKRSLTSFPQQGTNSEPANHPPSQQNTQASTNIPTPIPIQPAPPTRTLYQQGSSYNNTASRPQSHTNISRNTLPVNIPPQSEQQQQCNAIPMNVSPLQPQPQPQFQQQLQQQQQQQPRQPDPIADLASYISDSKAERIARLETWICSQIQNDDFISLAEDVEGLWQRFAFGKW</sequence>
<feature type="compositionally biased region" description="Polar residues" evidence="1">
    <location>
        <begin position="289"/>
        <end position="309"/>
    </location>
</feature>
<dbReference type="VEuPathDB" id="FungiDB:SI65_07166"/>
<feature type="compositionally biased region" description="Low complexity" evidence="1">
    <location>
        <begin position="271"/>
        <end position="280"/>
    </location>
</feature>
<name>A0A1E3B9L3_ASPCR</name>
<protein>
    <submittedName>
        <fullName evidence="2">Uncharacterized protein</fullName>
    </submittedName>
</protein>
<feature type="region of interest" description="Disordered" evidence="1">
    <location>
        <begin position="156"/>
        <end position="176"/>
    </location>
</feature>